<dbReference type="GO" id="GO:0005576">
    <property type="term" value="C:extracellular region"/>
    <property type="evidence" value="ECO:0007669"/>
    <property type="project" value="UniProtKB-SubCell"/>
</dbReference>
<dbReference type="PANTHER" id="PTHR15028">
    <property type="entry name" value="CD72-RELATED"/>
    <property type="match status" value="1"/>
</dbReference>
<dbReference type="GeneID" id="110082841"/>
<dbReference type="SMART" id="SM00034">
    <property type="entry name" value="CLECT"/>
    <property type="match status" value="1"/>
</dbReference>
<comment type="subcellular location">
    <subcellularLocation>
        <location evidence="1">Membrane</location>
        <topology evidence="1">Single-pass membrane protein</topology>
    </subcellularLocation>
    <subcellularLocation>
        <location evidence="2">Secreted</location>
    </subcellularLocation>
</comment>
<dbReference type="InterPro" id="IPR016186">
    <property type="entry name" value="C-type_lectin-like/link_sf"/>
</dbReference>
<dbReference type="InterPro" id="IPR001304">
    <property type="entry name" value="C-type_lectin-like"/>
</dbReference>
<organism evidence="9 10">
    <name type="scientific">Pogona vitticeps</name>
    <name type="common">central bearded dragon</name>
    <dbReference type="NCBI Taxonomy" id="103695"/>
    <lineage>
        <taxon>Eukaryota</taxon>
        <taxon>Metazoa</taxon>
        <taxon>Chordata</taxon>
        <taxon>Craniata</taxon>
        <taxon>Vertebrata</taxon>
        <taxon>Euteleostomi</taxon>
        <taxon>Lepidosauria</taxon>
        <taxon>Squamata</taxon>
        <taxon>Bifurcata</taxon>
        <taxon>Unidentata</taxon>
        <taxon>Episquamata</taxon>
        <taxon>Toxicofera</taxon>
        <taxon>Iguania</taxon>
        <taxon>Acrodonta</taxon>
        <taxon>Agamidae</taxon>
        <taxon>Amphibolurinae</taxon>
        <taxon>Pogona</taxon>
    </lineage>
</organism>
<dbReference type="OrthoDB" id="8950604at2759"/>
<evidence type="ECO:0000256" key="3">
    <source>
        <dbReference type="ARBA" id="ARBA00022525"/>
    </source>
</evidence>
<dbReference type="GO" id="GO:0005886">
    <property type="term" value="C:plasma membrane"/>
    <property type="evidence" value="ECO:0007669"/>
    <property type="project" value="InterPro"/>
</dbReference>
<keyword evidence="7" id="KW-0472">Membrane</keyword>
<dbReference type="InterPro" id="IPR018378">
    <property type="entry name" value="C-type_lectin_CS"/>
</dbReference>
<keyword evidence="9" id="KW-1185">Reference proteome</keyword>
<dbReference type="InParanoid" id="A0A6J0UB57"/>
<dbReference type="Proteomes" id="UP001652642">
    <property type="component" value="Chromosome 2"/>
</dbReference>
<evidence type="ECO:0000256" key="2">
    <source>
        <dbReference type="ARBA" id="ARBA00004613"/>
    </source>
</evidence>
<dbReference type="KEGG" id="pvt:110082841"/>
<feature type="domain" description="C-type lectin" evidence="8">
    <location>
        <begin position="145"/>
        <end position="249"/>
    </location>
</feature>
<dbReference type="PROSITE" id="PS50041">
    <property type="entry name" value="C_TYPE_LECTIN_2"/>
    <property type="match status" value="1"/>
</dbReference>
<keyword evidence="7" id="KW-0812">Transmembrane</keyword>
<keyword evidence="5" id="KW-1015">Disulfide bond</keyword>
<evidence type="ECO:0000313" key="9">
    <source>
        <dbReference type="Proteomes" id="UP001652642"/>
    </source>
</evidence>
<reference evidence="10" key="2">
    <citation type="submission" date="2025-08" db="UniProtKB">
        <authorList>
            <consortium name="RefSeq"/>
        </authorList>
    </citation>
    <scope>IDENTIFICATION</scope>
</reference>
<gene>
    <name evidence="10" type="primary">LOC110082841</name>
</gene>
<accession>A0A6J0UB57</accession>
<evidence type="ECO:0000256" key="7">
    <source>
        <dbReference type="SAM" id="Phobius"/>
    </source>
</evidence>
<dbReference type="RefSeq" id="XP_020656400.2">
    <property type="nucleotide sequence ID" value="XM_020800741.2"/>
</dbReference>
<dbReference type="CDD" id="cd03593">
    <property type="entry name" value="CLECT_NK_receptors_like"/>
    <property type="match status" value="1"/>
</dbReference>
<feature type="transmembrane region" description="Helical" evidence="7">
    <location>
        <begin position="57"/>
        <end position="81"/>
    </location>
</feature>
<dbReference type="GO" id="GO:0030246">
    <property type="term" value="F:carbohydrate binding"/>
    <property type="evidence" value="ECO:0007669"/>
    <property type="project" value="UniProtKB-KW"/>
</dbReference>
<sequence>MAQEVIYADLSLSWRTPPAQPKGSDDGELTYETISGPSPQAEQSRSGPGPEGGVKRLLLPIALGLVGISLLLLAAVVGLGAKNWQLSRQLQDASRAHEAQSLSLQAQLEASRAELEQQQQAREVRLNATWSTAWKDLCPKEWVLYQGRCLFFSREKRKWEESRNDCESKAARLLILEPPTVLDPLPGFLYSSDYWIGLRMIQSQKGQSWVWVDGSSSSWTPVYYYNCAALVKGRLEDKSCSSRSQYICEKAARTERKKRRA</sequence>
<feature type="region of interest" description="Disordered" evidence="6">
    <location>
        <begin position="14"/>
        <end position="51"/>
    </location>
</feature>
<proteinExistence type="predicted"/>
<dbReference type="PANTHER" id="PTHR15028:SF6">
    <property type="entry name" value="B-CELL DIFFERENTIATION ANTIGEN CD72"/>
    <property type="match status" value="1"/>
</dbReference>
<dbReference type="Gene3D" id="3.10.100.10">
    <property type="entry name" value="Mannose-Binding Protein A, subunit A"/>
    <property type="match status" value="1"/>
</dbReference>
<name>A0A6J0UB57_9SAUR</name>
<evidence type="ECO:0000256" key="1">
    <source>
        <dbReference type="ARBA" id="ARBA00004167"/>
    </source>
</evidence>
<dbReference type="PROSITE" id="PS00615">
    <property type="entry name" value="C_TYPE_LECTIN_1"/>
    <property type="match status" value="1"/>
</dbReference>
<dbReference type="InterPro" id="IPR033992">
    <property type="entry name" value="NKR-like_CTLD"/>
</dbReference>
<dbReference type="SUPFAM" id="SSF56436">
    <property type="entry name" value="C-type lectin-like"/>
    <property type="match status" value="1"/>
</dbReference>
<evidence type="ECO:0000313" key="10">
    <source>
        <dbReference type="RefSeq" id="XP_020656400.2"/>
    </source>
</evidence>
<dbReference type="Pfam" id="PF00059">
    <property type="entry name" value="Lectin_C"/>
    <property type="match status" value="1"/>
</dbReference>
<dbReference type="InterPro" id="IPR016187">
    <property type="entry name" value="CTDL_fold"/>
</dbReference>
<keyword evidence="3" id="KW-0964">Secreted</keyword>
<evidence type="ECO:0000256" key="6">
    <source>
        <dbReference type="SAM" id="MobiDB-lite"/>
    </source>
</evidence>
<evidence type="ECO:0000256" key="4">
    <source>
        <dbReference type="ARBA" id="ARBA00022734"/>
    </source>
</evidence>
<reference evidence="9" key="1">
    <citation type="submission" date="2025-05" db="UniProtKB">
        <authorList>
            <consortium name="RefSeq"/>
        </authorList>
    </citation>
    <scope>NUCLEOTIDE SEQUENCE [LARGE SCALE GENOMIC DNA]</scope>
</reference>
<dbReference type="InterPro" id="IPR039689">
    <property type="entry name" value="CD72"/>
</dbReference>
<keyword evidence="7" id="KW-1133">Transmembrane helix</keyword>
<feature type="compositionally biased region" description="Polar residues" evidence="6">
    <location>
        <begin position="32"/>
        <end position="46"/>
    </location>
</feature>
<protein>
    <submittedName>
        <fullName evidence="10">Uncharacterized protein isoform X1</fullName>
    </submittedName>
</protein>
<evidence type="ECO:0000256" key="5">
    <source>
        <dbReference type="ARBA" id="ARBA00023157"/>
    </source>
</evidence>
<evidence type="ECO:0000259" key="8">
    <source>
        <dbReference type="PROSITE" id="PS50041"/>
    </source>
</evidence>
<keyword evidence="4" id="KW-0430">Lectin</keyword>
<dbReference type="AlphaFoldDB" id="A0A6J0UB57"/>
<dbReference type="GO" id="GO:0004888">
    <property type="term" value="F:transmembrane signaling receptor activity"/>
    <property type="evidence" value="ECO:0007669"/>
    <property type="project" value="InterPro"/>
</dbReference>